<accession>A0A1B0D7A0</accession>
<evidence type="ECO:0000256" key="1">
    <source>
        <dbReference type="SAM" id="MobiDB-lite"/>
    </source>
</evidence>
<organism evidence="2 3">
    <name type="scientific">Phlebotomus papatasi</name>
    <name type="common">Sandfly</name>
    <dbReference type="NCBI Taxonomy" id="29031"/>
    <lineage>
        <taxon>Eukaryota</taxon>
        <taxon>Metazoa</taxon>
        <taxon>Ecdysozoa</taxon>
        <taxon>Arthropoda</taxon>
        <taxon>Hexapoda</taxon>
        <taxon>Insecta</taxon>
        <taxon>Pterygota</taxon>
        <taxon>Neoptera</taxon>
        <taxon>Endopterygota</taxon>
        <taxon>Diptera</taxon>
        <taxon>Nematocera</taxon>
        <taxon>Psychodoidea</taxon>
        <taxon>Psychodidae</taxon>
        <taxon>Phlebotomus</taxon>
        <taxon>Phlebotomus</taxon>
    </lineage>
</organism>
<feature type="region of interest" description="Disordered" evidence="1">
    <location>
        <begin position="1"/>
        <end position="36"/>
    </location>
</feature>
<dbReference type="PANTHER" id="PTHR10773">
    <property type="entry name" value="DNA-DIRECTED RNA POLYMERASES I, II, AND III SUBUNIT RPABC2"/>
    <property type="match status" value="1"/>
</dbReference>
<feature type="region of interest" description="Disordered" evidence="1">
    <location>
        <begin position="70"/>
        <end position="122"/>
    </location>
</feature>
<name>A0A1B0D7A0_PHLPP</name>
<dbReference type="PANTHER" id="PTHR10773:SF19">
    <property type="match status" value="1"/>
</dbReference>
<dbReference type="VEuPathDB" id="VectorBase:PPAI003423"/>
<sequence>MHCAEEFAPKKFPKTETSVQPDPNPQPEHILPVDDPYYAQNYGNAMYESQSGTWSGYGCVPSVRTELLPYRETEPGPSKPLPKIKVKPKKRSSGDSSGNGRKKSNPEMWAQTLRKKSREAGEEYVNRKGKTIPARTVKETCGDGCKRMCKVFTEEERNAIFQRFWSLPDEDKRFVIWKFVKRVEPKRKTEPTSKRGYTFQYFFEKNNVVHQVCQKFFLNTLNISCARVYYFFEKAQTPEGIPKRIKRGRNRGPNYTEEDLVRVRDHIGSFPYTQSPGHNSMKKKKFLDASLSVSAMFRMYKEQYPESRVNESVYRNIFNTNFNLSFLKIKKERAPA</sequence>
<evidence type="ECO:0000313" key="2">
    <source>
        <dbReference type="EnsemblMetazoa" id="PPAI003423-PA"/>
    </source>
</evidence>
<dbReference type="AlphaFoldDB" id="A0A1B0D7A0"/>
<feature type="compositionally biased region" description="Basic residues" evidence="1">
    <location>
        <begin position="82"/>
        <end position="91"/>
    </location>
</feature>
<protein>
    <submittedName>
        <fullName evidence="2">Uncharacterized protein</fullName>
    </submittedName>
</protein>
<proteinExistence type="predicted"/>
<dbReference type="EMBL" id="AJVK01026766">
    <property type="status" value="NOT_ANNOTATED_CDS"/>
    <property type="molecule type" value="Genomic_DNA"/>
</dbReference>
<keyword evidence="3" id="KW-1185">Reference proteome</keyword>
<reference evidence="2" key="1">
    <citation type="submission" date="2022-08" db="UniProtKB">
        <authorList>
            <consortium name="EnsemblMetazoa"/>
        </authorList>
    </citation>
    <scope>IDENTIFICATION</scope>
    <source>
        <strain evidence="2">Israel</strain>
    </source>
</reference>
<evidence type="ECO:0000313" key="3">
    <source>
        <dbReference type="Proteomes" id="UP000092462"/>
    </source>
</evidence>
<dbReference type="Proteomes" id="UP000092462">
    <property type="component" value="Unassembled WGS sequence"/>
</dbReference>
<dbReference type="EnsemblMetazoa" id="PPAI003423-RA">
    <property type="protein sequence ID" value="PPAI003423-PA"/>
    <property type="gene ID" value="PPAI003423"/>
</dbReference>
<dbReference type="VEuPathDB" id="VectorBase:PPAPM1_000652"/>